<evidence type="ECO:0000256" key="5">
    <source>
        <dbReference type="RuleBase" id="RU003945"/>
    </source>
</evidence>
<keyword evidence="4 6" id="KW-0472">Membrane</keyword>
<keyword evidence="3 6" id="KW-1133">Transmembrane helix</keyword>
<dbReference type="InterPro" id="IPR028055">
    <property type="entry name" value="YidC/Oxa/ALB_C"/>
</dbReference>
<proteinExistence type="inferred from homology"/>
<dbReference type="EMBL" id="MFQB01000027">
    <property type="protein sequence ID" value="OGH67721.1"/>
    <property type="molecule type" value="Genomic_DNA"/>
</dbReference>
<feature type="transmembrane region" description="Helical" evidence="6">
    <location>
        <begin position="208"/>
        <end position="228"/>
    </location>
</feature>
<dbReference type="PANTHER" id="PTHR12428:SF65">
    <property type="entry name" value="CYTOCHROME C OXIDASE ASSEMBLY PROTEIN COX18, MITOCHONDRIAL"/>
    <property type="match status" value="1"/>
</dbReference>
<dbReference type="InterPro" id="IPR001708">
    <property type="entry name" value="YidC/ALB3/OXA1/COX18"/>
</dbReference>
<gene>
    <name evidence="8" type="ORF">A3J66_01540</name>
</gene>
<evidence type="ECO:0000256" key="2">
    <source>
        <dbReference type="ARBA" id="ARBA00022692"/>
    </source>
</evidence>
<comment type="caution">
    <text evidence="8">The sequence shown here is derived from an EMBL/GenBank/DDBJ whole genome shotgun (WGS) entry which is preliminary data.</text>
</comment>
<feature type="transmembrane region" description="Helical" evidence="6">
    <location>
        <begin position="155"/>
        <end position="173"/>
    </location>
</feature>
<dbReference type="STRING" id="1798680.A3J66_01540"/>
<evidence type="ECO:0000313" key="8">
    <source>
        <dbReference type="EMBL" id="OGH67721.1"/>
    </source>
</evidence>
<dbReference type="GO" id="GO:0032977">
    <property type="term" value="F:membrane insertase activity"/>
    <property type="evidence" value="ECO:0007669"/>
    <property type="project" value="InterPro"/>
</dbReference>
<dbReference type="PANTHER" id="PTHR12428">
    <property type="entry name" value="OXA1"/>
    <property type="match status" value="1"/>
</dbReference>
<organism evidence="8 9">
    <name type="scientific">Candidatus Magasanikbacteria bacterium RIFCSPHIGHO2_02_FULL_47_14</name>
    <dbReference type="NCBI Taxonomy" id="1798680"/>
    <lineage>
        <taxon>Bacteria</taxon>
        <taxon>Candidatus Magasanikiibacteriota</taxon>
    </lineage>
</organism>
<sequence>MILIDIWQTLLYQPLFNVLIWIYNNWTEHSLGWAIIYLTVMLRLVLLPFTLVTEKNKAANEQLYGEIERVAKELHNDPIVQKQEIRKILRKRHVNPWAKLVVLGVQILVLALLYQVFLQGLNSKGIYQLLYEFVQYPGRINTMFHGFNLAETHTFIGPAVVMIALMLEIYFESRSYPHGATRSDLMYFLIFPAIVFIVLWYLPVVKSLFVLTSMAFSVIIHQFSKIIFSRPKKKEGHGH</sequence>
<keyword evidence="2 5" id="KW-0812">Transmembrane</keyword>
<feature type="transmembrane region" description="Helical" evidence="6">
    <location>
        <begin position="97"/>
        <end position="117"/>
    </location>
</feature>
<comment type="subcellular location">
    <subcellularLocation>
        <location evidence="1 5">Membrane</location>
        <topology evidence="1 5">Multi-pass membrane protein</topology>
    </subcellularLocation>
</comment>
<protein>
    <recommendedName>
        <fullName evidence="7">Membrane insertase YidC/Oxa/ALB C-terminal domain-containing protein</fullName>
    </recommendedName>
</protein>
<dbReference type="GO" id="GO:0016020">
    <property type="term" value="C:membrane"/>
    <property type="evidence" value="ECO:0007669"/>
    <property type="project" value="UniProtKB-SubCell"/>
</dbReference>
<evidence type="ECO:0000256" key="6">
    <source>
        <dbReference type="SAM" id="Phobius"/>
    </source>
</evidence>
<feature type="domain" description="Membrane insertase YidC/Oxa/ALB C-terminal" evidence="7">
    <location>
        <begin position="32"/>
        <end position="222"/>
    </location>
</feature>
<evidence type="ECO:0000256" key="4">
    <source>
        <dbReference type="ARBA" id="ARBA00023136"/>
    </source>
</evidence>
<accession>A0A1F6M7Z6</accession>
<feature type="transmembrane region" description="Helical" evidence="6">
    <location>
        <begin position="31"/>
        <end position="52"/>
    </location>
</feature>
<evidence type="ECO:0000259" key="7">
    <source>
        <dbReference type="Pfam" id="PF02096"/>
    </source>
</evidence>
<evidence type="ECO:0000256" key="1">
    <source>
        <dbReference type="ARBA" id="ARBA00004141"/>
    </source>
</evidence>
<dbReference type="GO" id="GO:0051205">
    <property type="term" value="P:protein insertion into membrane"/>
    <property type="evidence" value="ECO:0007669"/>
    <property type="project" value="TreeGrafter"/>
</dbReference>
<dbReference type="AlphaFoldDB" id="A0A1F6M7Z6"/>
<comment type="similarity">
    <text evidence="5">Belongs to the OXA1/ALB3/YidC family.</text>
</comment>
<reference evidence="8 9" key="1">
    <citation type="journal article" date="2016" name="Nat. Commun.">
        <title>Thousands of microbial genomes shed light on interconnected biogeochemical processes in an aquifer system.</title>
        <authorList>
            <person name="Anantharaman K."/>
            <person name="Brown C.T."/>
            <person name="Hug L.A."/>
            <person name="Sharon I."/>
            <person name="Castelle C.J."/>
            <person name="Probst A.J."/>
            <person name="Thomas B.C."/>
            <person name="Singh A."/>
            <person name="Wilkins M.J."/>
            <person name="Karaoz U."/>
            <person name="Brodie E.L."/>
            <person name="Williams K.H."/>
            <person name="Hubbard S.S."/>
            <person name="Banfield J.F."/>
        </authorList>
    </citation>
    <scope>NUCLEOTIDE SEQUENCE [LARGE SCALE GENOMIC DNA]</scope>
</reference>
<evidence type="ECO:0000313" key="9">
    <source>
        <dbReference type="Proteomes" id="UP000176282"/>
    </source>
</evidence>
<feature type="transmembrane region" description="Helical" evidence="6">
    <location>
        <begin position="185"/>
        <end position="202"/>
    </location>
</feature>
<dbReference type="Proteomes" id="UP000176282">
    <property type="component" value="Unassembled WGS sequence"/>
</dbReference>
<evidence type="ECO:0000256" key="3">
    <source>
        <dbReference type="ARBA" id="ARBA00022989"/>
    </source>
</evidence>
<name>A0A1F6M7Z6_9BACT</name>
<dbReference type="Pfam" id="PF02096">
    <property type="entry name" value="60KD_IMP"/>
    <property type="match status" value="1"/>
</dbReference>